<dbReference type="InterPro" id="IPR008271">
    <property type="entry name" value="Ser/Thr_kinase_AS"/>
</dbReference>
<dbReference type="InterPro" id="IPR051681">
    <property type="entry name" value="Ser/Thr_Kinases-Pseudokinases"/>
</dbReference>
<keyword evidence="3" id="KW-0418">Kinase</keyword>
<dbReference type="InterPro" id="IPR000719">
    <property type="entry name" value="Prot_kinase_dom"/>
</dbReference>
<dbReference type="SUPFAM" id="SSF56112">
    <property type="entry name" value="Protein kinase-like (PK-like)"/>
    <property type="match status" value="1"/>
</dbReference>
<dbReference type="InterPro" id="IPR036537">
    <property type="entry name" value="Adaptor_Cbl_N_dom_sf"/>
</dbReference>
<name>A0A9N8DJC0_9STRA</name>
<dbReference type="InterPro" id="IPR001245">
    <property type="entry name" value="Ser-Thr/Tyr_kinase_cat_dom"/>
</dbReference>
<dbReference type="PROSITE" id="PS00108">
    <property type="entry name" value="PROTEIN_KINASE_ST"/>
    <property type="match status" value="1"/>
</dbReference>
<dbReference type="Proteomes" id="UP001153069">
    <property type="component" value="Unassembled WGS sequence"/>
</dbReference>
<protein>
    <submittedName>
        <fullName evidence="3">RGS domain-containing serine/threonine-protein kinase A</fullName>
    </submittedName>
</protein>
<dbReference type="Pfam" id="PF07714">
    <property type="entry name" value="PK_Tyr_Ser-Thr"/>
    <property type="match status" value="1"/>
</dbReference>
<dbReference type="GO" id="GO:0007166">
    <property type="term" value="P:cell surface receptor signaling pathway"/>
    <property type="evidence" value="ECO:0007669"/>
    <property type="project" value="InterPro"/>
</dbReference>
<dbReference type="GO" id="GO:0005524">
    <property type="term" value="F:ATP binding"/>
    <property type="evidence" value="ECO:0007669"/>
    <property type="project" value="InterPro"/>
</dbReference>
<dbReference type="Gene3D" id="1.10.510.10">
    <property type="entry name" value="Transferase(Phosphotransferase) domain 1"/>
    <property type="match status" value="1"/>
</dbReference>
<dbReference type="EMBL" id="CAICTM010000090">
    <property type="protein sequence ID" value="CAB9500749.1"/>
    <property type="molecule type" value="Genomic_DNA"/>
</dbReference>
<feature type="compositionally biased region" description="Polar residues" evidence="1">
    <location>
        <begin position="661"/>
        <end position="686"/>
    </location>
</feature>
<dbReference type="Pfam" id="PF22215">
    <property type="entry name" value="MLKL_N"/>
    <property type="match status" value="1"/>
</dbReference>
<dbReference type="SMART" id="SM00220">
    <property type="entry name" value="S_TKc"/>
    <property type="match status" value="1"/>
</dbReference>
<evidence type="ECO:0000259" key="2">
    <source>
        <dbReference type="PROSITE" id="PS50011"/>
    </source>
</evidence>
<dbReference type="PROSITE" id="PS50011">
    <property type="entry name" value="PROTEIN_KINASE_DOM"/>
    <property type="match status" value="1"/>
</dbReference>
<evidence type="ECO:0000313" key="4">
    <source>
        <dbReference type="Proteomes" id="UP001153069"/>
    </source>
</evidence>
<comment type="caution">
    <text evidence="3">The sequence shown here is derived from an EMBL/GenBank/DDBJ whole genome shotgun (WGS) entry which is preliminary data.</text>
</comment>
<dbReference type="Gene3D" id="1.20.930.20">
    <property type="entry name" value="Adaptor protein Cbl, N-terminal domain"/>
    <property type="match status" value="1"/>
</dbReference>
<proteinExistence type="predicted"/>
<dbReference type="OrthoDB" id="192555at2759"/>
<dbReference type="InterPro" id="IPR054000">
    <property type="entry name" value="MLKL_N"/>
</dbReference>
<dbReference type="PANTHER" id="PTHR44329">
    <property type="entry name" value="SERINE/THREONINE-PROTEIN KINASE TNNI3K-RELATED"/>
    <property type="match status" value="1"/>
</dbReference>
<evidence type="ECO:0000313" key="3">
    <source>
        <dbReference type="EMBL" id="CAB9500749.1"/>
    </source>
</evidence>
<reference evidence="3" key="1">
    <citation type="submission" date="2020-06" db="EMBL/GenBank/DDBJ databases">
        <authorList>
            <consortium name="Plant Systems Biology data submission"/>
        </authorList>
    </citation>
    <scope>NUCLEOTIDE SEQUENCE</scope>
    <source>
        <strain evidence="3">D6</strain>
    </source>
</reference>
<dbReference type="InterPro" id="IPR011009">
    <property type="entry name" value="Kinase-like_dom_sf"/>
</dbReference>
<dbReference type="InterPro" id="IPR059179">
    <property type="entry name" value="MLKL-like_MCAfunc"/>
</dbReference>
<dbReference type="AlphaFoldDB" id="A0A9N8DJC0"/>
<feature type="domain" description="Protein kinase" evidence="2">
    <location>
        <begin position="228"/>
        <end position="500"/>
    </location>
</feature>
<keyword evidence="3" id="KW-0808">Transferase</keyword>
<sequence>MLETVSLVVKAATTVYDKFCQTKANREEVSSLALRVGLLINCLESSQQLRHDEGRKTLSQVNKILNQAGDLADEFMAAERFHRFIWSHSWADRCETINRELTQFIQLLGVVSDQKQLQYLSDIQLLMHDRRQHDQDVSEQLRMIQQAVLQVQKAQHDKSKTSMALQGLHKTLKDDQRYRHNKGMEPSGVAPSIISTTPELEGLSPRLKELFLRPEYKSLLLDRNHLRYTESRSSPSGAFGVVHEGEYLNQPVVVKLLLANDPTMKAMKEILDEALVMKRFNFDFFATVYGICIVDASPAIVMKRMDSDLFVYLHREDNSSTTSSLRWKLETALAVSRAVEALHKLKILHRDLKTPNILVSGKDASHLCITDFGMAQLRKETASIHKSQTAASFGEYETVGSYPWMAPEIMQAGKYTPKADVYSLGVIIWECFTLEEPWSEAVSIQAIERAVLSGRRLDLEGIPNQISNLLKRTWDDHPSKRPSASEVASELAALKSHLLALPEGEVHVALPHLGNHIPYPPQPVTTAIQGQQQNGFEAEQPLGEWITPSPTFANSCGTPYSLCNAVTDFNLIAAHVGSQDRTNVMEHYLFAQCAYCADVGSVRQRCKALKVQYADYHNLRHQEDDGCAVYSAPQLLCLQIVREHTIRFGTPMEPQERAAISMQSMDRSVDDVSSNRQKTRPSTSMAPTRPVAVSVPPCSPVAVSVPPMSPAEVSVPSMRSAAVSVPPTMRPAAVSVQPMYTDRVVHHTFPAQEPKASFGVPMVEPLVRGCDEIFSA</sequence>
<dbReference type="GO" id="GO:0004674">
    <property type="term" value="F:protein serine/threonine kinase activity"/>
    <property type="evidence" value="ECO:0007669"/>
    <property type="project" value="TreeGrafter"/>
</dbReference>
<dbReference type="CDD" id="cd21037">
    <property type="entry name" value="MLKL_NTD"/>
    <property type="match status" value="1"/>
</dbReference>
<organism evidence="3 4">
    <name type="scientific">Seminavis robusta</name>
    <dbReference type="NCBI Taxonomy" id="568900"/>
    <lineage>
        <taxon>Eukaryota</taxon>
        <taxon>Sar</taxon>
        <taxon>Stramenopiles</taxon>
        <taxon>Ochrophyta</taxon>
        <taxon>Bacillariophyta</taxon>
        <taxon>Bacillariophyceae</taxon>
        <taxon>Bacillariophycidae</taxon>
        <taxon>Naviculales</taxon>
        <taxon>Naviculaceae</taxon>
        <taxon>Seminavis</taxon>
    </lineage>
</organism>
<gene>
    <name evidence="3" type="ORF">SEMRO_91_G047650.1</name>
</gene>
<feature type="region of interest" description="Disordered" evidence="1">
    <location>
        <begin position="661"/>
        <end position="691"/>
    </location>
</feature>
<accession>A0A9N8DJC0</accession>
<evidence type="ECO:0000256" key="1">
    <source>
        <dbReference type="SAM" id="MobiDB-lite"/>
    </source>
</evidence>
<keyword evidence="4" id="KW-1185">Reference proteome</keyword>